<proteinExistence type="predicted"/>
<dbReference type="InterPro" id="IPR042271">
    <property type="entry name" value="Zinicin_2_N"/>
</dbReference>
<dbReference type="Proteomes" id="UP000274515">
    <property type="component" value="Unassembled WGS sequence"/>
</dbReference>
<dbReference type="InterPro" id="IPR018766">
    <property type="entry name" value="Zinicin_2"/>
</dbReference>
<name>A0A426JVM9_9PSEU</name>
<gene>
    <name evidence="2" type="ORF">EIL87_10600</name>
</gene>
<organism evidence="2 3">
    <name type="scientific">Saccharopolyspora rhizosphaerae</name>
    <dbReference type="NCBI Taxonomy" id="2492662"/>
    <lineage>
        <taxon>Bacteria</taxon>
        <taxon>Bacillati</taxon>
        <taxon>Actinomycetota</taxon>
        <taxon>Actinomycetes</taxon>
        <taxon>Pseudonocardiales</taxon>
        <taxon>Pseudonocardiaceae</taxon>
        <taxon>Saccharopolyspora</taxon>
    </lineage>
</organism>
<dbReference type="PANTHER" id="PTHR39420">
    <property type="match status" value="1"/>
</dbReference>
<dbReference type="AlphaFoldDB" id="A0A426JVM9"/>
<dbReference type="NCBIfam" id="TIGR03883">
    <property type="entry name" value="DUF2342_F420"/>
    <property type="match status" value="1"/>
</dbReference>
<dbReference type="InterPro" id="IPR022454">
    <property type="entry name" value="CHP03883_F420-assoc"/>
</dbReference>
<feature type="region of interest" description="Disordered" evidence="1">
    <location>
        <begin position="1"/>
        <end position="34"/>
    </location>
</feature>
<dbReference type="SUPFAM" id="SSF55486">
    <property type="entry name" value="Metalloproteases ('zincins'), catalytic domain"/>
    <property type="match status" value="1"/>
</dbReference>
<comment type="caution">
    <text evidence="2">The sequence shown here is derived from an EMBL/GenBank/DDBJ whole genome shotgun (WGS) entry which is preliminary data.</text>
</comment>
<dbReference type="Pfam" id="PF10103">
    <property type="entry name" value="Zincin_2"/>
    <property type="match status" value="1"/>
</dbReference>
<dbReference type="PANTHER" id="PTHR39420:SF1">
    <property type="entry name" value="HYDROLASE"/>
    <property type="match status" value="1"/>
</dbReference>
<protein>
    <submittedName>
        <fullName evidence="2">Coenzyme F420 biosynthesis-associated protein</fullName>
    </submittedName>
</protein>
<keyword evidence="3" id="KW-1185">Reference proteome</keyword>
<dbReference type="EMBL" id="RSAA01000009">
    <property type="protein sequence ID" value="RRO17248.1"/>
    <property type="molecule type" value="Genomic_DNA"/>
</dbReference>
<reference evidence="2 3" key="1">
    <citation type="submission" date="2018-11" db="EMBL/GenBank/DDBJ databases">
        <title>Saccharopolyspora rhizosphaerae sp. nov., an actinomycete isolated from rhizosphere soil in Thailand.</title>
        <authorList>
            <person name="Intra B."/>
            <person name="Euanorasetr J."/>
            <person name="Take A."/>
            <person name="Inahashi Y."/>
            <person name="Mori M."/>
            <person name="Panbangred W."/>
            <person name="Matsumoto A."/>
        </authorList>
    </citation>
    <scope>NUCLEOTIDE SEQUENCE [LARGE SCALE GENOMIC DNA]</scope>
    <source>
        <strain evidence="2 3">H219</strain>
    </source>
</reference>
<feature type="compositionally biased region" description="Low complexity" evidence="1">
    <location>
        <begin position="1"/>
        <end position="13"/>
    </location>
</feature>
<evidence type="ECO:0000313" key="3">
    <source>
        <dbReference type="Proteomes" id="UP000274515"/>
    </source>
</evidence>
<accession>A0A426JVM9</accession>
<dbReference type="Gene3D" id="1.20.150.30">
    <property type="entry name" value="Zincin-like metallopeptidase, N-terminal domain"/>
    <property type="match status" value="1"/>
</dbReference>
<sequence length="404" mass="43108">MSSPAPSAAAAAADQREQRLQGQVAAREPCPTGAPAGTVDVVNATPAVGAPKALDWNVAVGTAVRLMKPGPEVPRADAQRAVRSLRRFSVEAEEHVREQTGLGLDLPAVEGDVVDRPDWVRGAAFGLSELTSAALSTVEMPALPGGDVLGQISTRSAGVQAGVVLAYLGGKVLGQFDPYGESRVEGQRGRLLLVAPNIVAAQRSLGVPADDFLMWVCLHESTHRLQFNAVPWLREHFTAGLGQLLSQVEGSTAELLTRLPNVVREARTARRSDSSPGMLGVLELLQTPEQRAALDRIIAISTLLEGHADHVMDAVGPQVVPSVGTIRQRFTDRRNGGGLLDRILRSLLGVDAKIRQYAQGAAFTAQVVERIGMTGFNAVWAHPDNLPTRAEIRVPADWIRRVHG</sequence>
<evidence type="ECO:0000313" key="2">
    <source>
        <dbReference type="EMBL" id="RRO17248.1"/>
    </source>
</evidence>
<dbReference type="OrthoDB" id="142939at2"/>
<dbReference type="NCBIfam" id="TIGR03624">
    <property type="entry name" value="putative hydrolase"/>
    <property type="match status" value="1"/>
</dbReference>
<evidence type="ECO:0000256" key="1">
    <source>
        <dbReference type="SAM" id="MobiDB-lite"/>
    </source>
</evidence>